<evidence type="ECO:0000313" key="4">
    <source>
        <dbReference type="Proteomes" id="UP001596455"/>
    </source>
</evidence>
<dbReference type="EMBL" id="JBHTCQ010000003">
    <property type="protein sequence ID" value="MFC7406483.1"/>
    <property type="molecule type" value="Genomic_DNA"/>
</dbReference>
<feature type="transmembrane region" description="Helical" evidence="2">
    <location>
        <begin position="87"/>
        <end position="106"/>
    </location>
</feature>
<accession>A0ABW2QDA8</accession>
<dbReference type="RefSeq" id="WP_382395919.1">
    <property type="nucleotide sequence ID" value="NZ_JBHTCQ010000003.1"/>
</dbReference>
<comment type="caution">
    <text evidence="3">The sequence shown here is derived from an EMBL/GenBank/DDBJ whole genome shotgun (WGS) entry which is preliminary data.</text>
</comment>
<organism evidence="3 4">
    <name type="scientific">Georgenia alba</name>
    <dbReference type="NCBI Taxonomy" id="2233858"/>
    <lineage>
        <taxon>Bacteria</taxon>
        <taxon>Bacillati</taxon>
        <taxon>Actinomycetota</taxon>
        <taxon>Actinomycetes</taxon>
        <taxon>Micrococcales</taxon>
        <taxon>Bogoriellaceae</taxon>
        <taxon>Georgenia</taxon>
    </lineage>
</organism>
<evidence type="ECO:0008006" key="5">
    <source>
        <dbReference type="Google" id="ProtNLM"/>
    </source>
</evidence>
<proteinExistence type="predicted"/>
<dbReference type="Proteomes" id="UP001596455">
    <property type="component" value="Unassembled WGS sequence"/>
</dbReference>
<feature type="compositionally biased region" description="Basic and acidic residues" evidence="1">
    <location>
        <begin position="18"/>
        <end position="29"/>
    </location>
</feature>
<reference evidence="4" key="1">
    <citation type="journal article" date="2019" name="Int. J. Syst. Evol. Microbiol.">
        <title>The Global Catalogue of Microorganisms (GCM) 10K type strain sequencing project: providing services to taxonomists for standard genome sequencing and annotation.</title>
        <authorList>
            <consortium name="The Broad Institute Genomics Platform"/>
            <consortium name="The Broad Institute Genome Sequencing Center for Infectious Disease"/>
            <person name="Wu L."/>
            <person name="Ma J."/>
        </authorList>
    </citation>
    <scope>NUCLEOTIDE SEQUENCE [LARGE SCALE GENOMIC DNA]</scope>
    <source>
        <strain evidence="4">JCM 1490</strain>
    </source>
</reference>
<evidence type="ECO:0000256" key="1">
    <source>
        <dbReference type="SAM" id="MobiDB-lite"/>
    </source>
</evidence>
<protein>
    <recommendedName>
        <fullName evidence="5">Cytochrome d ubiquinol oxidase subunit II</fullName>
    </recommendedName>
</protein>
<evidence type="ECO:0000313" key="3">
    <source>
        <dbReference type="EMBL" id="MFC7406483.1"/>
    </source>
</evidence>
<keyword evidence="2" id="KW-0812">Transmembrane</keyword>
<feature type="transmembrane region" description="Helical" evidence="2">
    <location>
        <begin position="60"/>
        <end position="80"/>
    </location>
</feature>
<keyword evidence="2" id="KW-0472">Membrane</keyword>
<evidence type="ECO:0000256" key="2">
    <source>
        <dbReference type="SAM" id="Phobius"/>
    </source>
</evidence>
<name>A0ABW2QDA8_9MICO</name>
<gene>
    <name evidence="3" type="ORF">ACFQQL_15295</name>
</gene>
<keyword evidence="2" id="KW-1133">Transmembrane helix</keyword>
<keyword evidence="4" id="KW-1185">Reference proteome</keyword>
<feature type="region of interest" description="Disordered" evidence="1">
    <location>
        <begin position="1"/>
        <end position="29"/>
    </location>
</feature>
<feature type="transmembrane region" description="Helical" evidence="2">
    <location>
        <begin position="38"/>
        <end position="54"/>
    </location>
</feature>
<sequence length="158" mass="17224">MPDPQPPQGSPFLSPRQSRRDAEPDPEAQRRAIRTTRLFGLSLLLVVALTLLQPPWPVPVATAVLAGASVALGVVGLVRIRLHRVRGALTVAVLAGLLVAGFMAMATSAQVLLWREYQAYGECLESAITQQARDACQARLERSLEERMDQMMVDPARS</sequence>